<organism evidence="4 5">
    <name type="scientific">Escallonia rubra</name>
    <dbReference type="NCBI Taxonomy" id="112253"/>
    <lineage>
        <taxon>Eukaryota</taxon>
        <taxon>Viridiplantae</taxon>
        <taxon>Streptophyta</taxon>
        <taxon>Embryophyta</taxon>
        <taxon>Tracheophyta</taxon>
        <taxon>Spermatophyta</taxon>
        <taxon>Magnoliopsida</taxon>
        <taxon>eudicotyledons</taxon>
        <taxon>Gunneridae</taxon>
        <taxon>Pentapetalae</taxon>
        <taxon>asterids</taxon>
        <taxon>campanulids</taxon>
        <taxon>Escalloniales</taxon>
        <taxon>Escalloniaceae</taxon>
        <taxon>Escallonia</taxon>
    </lineage>
</organism>
<dbReference type="InterPro" id="IPR036875">
    <property type="entry name" value="Znf_CCHC_sf"/>
</dbReference>
<dbReference type="Pfam" id="PF13976">
    <property type="entry name" value="gag_pre-integrs"/>
    <property type="match status" value="1"/>
</dbReference>
<proteinExistence type="predicted"/>
<dbReference type="PROSITE" id="PS50158">
    <property type="entry name" value="ZF_CCHC"/>
    <property type="match status" value="1"/>
</dbReference>
<dbReference type="Gene3D" id="4.10.60.10">
    <property type="entry name" value="Zinc finger, CCHC-type"/>
    <property type="match status" value="1"/>
</dbReference>
<evidence type="ECO:0000256" key="2">
    <source>
        <dbReference type="SAM" id="MobiDB-lite"/>
    </source>
</evidence>
<dbReference type="EMBL" id="JAVXUO010000532">
    <property type="protein sequence ID" value="KAK2991336.1"/>
    <property type="molecule type" value="Genomic_DNA"/>
</dbReference>
<name>A0AA88UR63_9ASTE</name>
<feature type="domain" description="CCHC-type" evidence="3">
    <location>
        <begin position="15"/>
        <end position="30"/>
    </location>
</feature>
<evidence type="ECO:0000313" key="4">
    <source>
        <dbReference type="EMBL" id="KAK2991336.1"/>
    </source>
</evidence>
<dbReference type="InterPro" id="IPR001878">
    <property type="entry name" value="Znf_CCHC"/>
</dbReference>
<feature type="region of interest" description="Disordered" evidence="2">
    <location>
        <begin position="27"/>
        <end position="54"/>
    </location>
</feature>
<keyword evidence="1" id="KW-0863">Zinc-finger</keyword>
<keyword evidence="1" id="KW-0862">Zinc</keyword>
<reference evidence="4" key="1">
    <citation type="submission" date="2022-12" db="EMBL/GenBank/DDBJ databases">
        <title>Draft genome assemblies for two species of Escallonia (Escalloniales).</title>
        <authorList>
            <person name="Chanderbali A."/>
            <person name="Dervinis C."/>
            <person name="Anghel I."/>
            <person name="Soltis D."/>
            <person name="Soltis P."/>
            <person name="Zapata F."/>
        </authorList>
    </citation>
    <scope>NUCLEOTIDE SEQUENCE</scope>
    <source>
        <strain evidence="4">UCBG92.1500</strain>
        <tissue evidence="4">Leaf</tissue>
    </source>
</reference>
<evidence type="ECO:0000313" key="5">
    <source>
        <dbReference type="Proteomes" id="UP001187471"/>
    </source>
</evidence>
<dbReference type="Proteomes" id="UP001187471">
    <property type="component" value="Unassembled WGS sequence"/>
</dbReference>
<evidence type="ECO:0000256" key="1">
    <source>
        <dbReference type="PROSITE-ProRule" id="PRU00047"/>
    </source>
</evidence>
<comment type="caution">
    <text evidence="4">The sequence shown here is derived from an EMBL/GenBank/DDBJ whole genome shotgun (WGS) entry which is preliminary data.</text>
</comment>
<dbReference type="SMART" id="SM00343">
    <property type="entry name" value="ZnF_C2HC"/>
    <property type="match status" value="1"/>
</dbReference>
<dbReference type="GO" id="GO:0008270">
    <property type="term" value="F:zinc ion binding"/>
    <property type="evidence" value="ECO:0007669"/>
    <property type="project" value="UniProtKB-KW"/>
</dbReference>
<dbReference type="AlphaFoldDB" id="A0AA88UR63"/>
<gene>
    <name evidence="4" type="ORF">RJ640_007556</name>
</gene>
<evidence type="ECO:0000259" key="3">
    <source>
        <dbReference type="PROSITE" id="PS50158"/>
    </source>
</evidence>
<keyword evidence="1" id="KW-0479">Metal-binding</keyword>
<dbReference type="GO" id="GO:0003676">
    <property type="term" value="F:nucleic acid binding"/>
    <property type="evidence" value="ECO:0007669"/>
    <property type="project" value="InterPro"/>
</dbReference>
<protein>
    <recommendedName>
        <fullName evidence="3">CCHC-type domain-containing protein</fullName>
    </recommendedName>
</protein>
<sequence>MSKSRGKQDKSSIECWYCKESGHIARKCPERNNNKNGKKHVNNANVAEEDDKSSDGDLYLVSLVEQREGSSNDNFELWHKRLGHLSVGSMLELHKRKLLEE</sequence>
<accession>A0AA88UR63</accession>
<dbReference type="InterPro" id="IPR025724">
    <property type="entry name" value="GAG-pre-integrase_dom"/>
</dbReference>
<keyword evidence="5" id="KW-1185">Reference proteome</keyword>
<dbReference type="SUPFAM" id="SSF57756">
    <property type="entry name" value="Retrovirus zinc finger-like domains"/>
    <property type="match status" value="1"/>
</dbReference>
<dbReference type="Pfam" id="PF00098">
    <property type="entry name" value="zf-CCHC"/>
    <property type="match status" value="1"/>
</dbReference>